<reference evidence="1 2" key="1">
    <citation type="journal article" date="2015" name="Genome Announc.">
        <title>Complete Genome Sequence and Annotation of Corynebacterium singulare DSM 44357, Isolated from a Human Semen Specimen.</title>
        <authorList>
            <person name="Merten M."/>
            <person name="Brinkrolf K."/>
            <person name="Albersmeier A."/>
            <person name="Kutter Y."/>
            <person name="Ruckert C."/>
            <person name="Tauch A."/>
        </authorList>
    </citation>
    <scope>NUCLEOTIDE SEQUENCE [LARGE SCALE GENOMIC DNA]</scope>
    <source>
        <strain evidence="1">IBS B52218</strain>
    </source>
</reference>
<protein>
    <submittedName>
        <fullName evidence="1">Uncharacterized protein</fullName>
    </submittedName>
</protein>
<proteinExistence type="predicted"/>
<accession>A0A0B6EVN4</accession>
<evidence type="ECO:0000313" key="2">
    <source>
        <dbReference type="Proteomes" id="UP000031890"/>
    </source>
</evidence>
<dbReference type="RefSeq" id="WP_042530816.1">
    <property type="nucleotide sequence ID" value="NZ_CP010827.1"/>
</dbReference>
<dbReference type="EMBL" id="CP010827">
    <property type="protein sequence ID" value="AJI78903.1"/>
    <property type="molecule type" value="Genomic_DNA"/>
</dbReference>
<name>A0A0B6EVN4_9CORY</name>
<sequence>MTVTFTYLDPFTAQRKVIEAPEGSEYVVVKRRGEAVVDGEVMSFHATHAEARDAVMAGLTEEFKTAVDNEPIYVTHARLRGEFARYATR</sequence>
<dbReference type="OrthoDB" id="4414873at2"/>
<dbReference type="Proteomes" id="UP000031890">
    <property type="component" value="Chromosome"/>
</dbReference>
<evidence type="ECO:0000313" key="1">
    <source>
        <dbReference type="EMBL" id="AJI78903.1"/>
    </source>
</evidence>
<organism evidence="1 2">
    <name type="scientific">Corynebacterium singulare</name>
    <dbReference type="NCBI Taxonomy" id="161899"/>
    <lineage>
        <taxon>Bacteria</taxon>
        <taxon>Bacillati</taxon>
        <taxon>Actinomycetota</taxon>
        <taxon>Actinomycetes</taxon>
        <taxon>Mycobacteriales</taxon>
        <taxon>Corynebacteriaceae</taxon>
        <taxon>Corynebacterium</taxon>
    </lineage>
</organism>
<gene>
    <name evidence="1" type="ORF">CSING_06855</name>
</gene>
<dbReference type="AlphaFoldDB" id="A0A0B6EVN4"/>
<dbReference type="KEGG" id="csx:CSING_06855"/>
<dbReference type="HOGENOM" id="CLU_192799_0_0_11"/>